<comment type="caution">
    <text evidence="1">The sequence shown here is derived from an EMBL/GenBank/DDBJ whole genome shotgun (WGS) entry which is preliminary data.</text>
</comment>
<dbReference type="Proteomes" id="UP000886751">
    <property type="component" value="Unassembled WGS sequence"/>
</dbReference>
<organism evidence="1 2">
    <name type="scientific">Candidatus Gemmiger excrementipullorum</name>
    <dbReference type="NCBI Taxonomy" id="2838610"/>
    <lineage>
        <taxon>Bacteria</taxon>
        <taxon>Bacillati</taxon>
        <taxon>Bacillota</taxon>
        <taxon>Clostridia</taxon>
        <taxon>Eubacteriales</taxon>
        <taxon>Gemmiger</taxon>
    </lineage>
</organism>
<protein>
    <submittedName>
        <fullName evidence="1">DUF3793 family protein</fullName>
    </submittedName>
</protein>
<dbReference type="EMBL" id="DXEI01000019">
    <property type="protein sequence ID" value="HIX93990.1"/>
    <property type="molecule type" value="Genomic_DNA"/>
</dbReference>
<accession>A0A9D1Y255</accession>
<dbReference type="AlphaFoldDB" id="A0A9D1Y255"/>
<proteinExistence type="predicted"/>
<reference evidence="1" key="1">
    <citation type="journal article" date="2021" name="PeerJ">
        <title>Extensive microbial diversity within the chicken gut microbiome revealed by metagenomics and culture.</title>
        <authorList>
            <person name="Gilroy R."/>
            <person name="Ravi A."/>
            <person name="Getino M."/>
            <person name="Pursley I."/>
            <person name="Horton D.L."/>
            <person name="Alikhan N.F."/>
            <person name="Baker D."/>
            <person name="Gharbi K."/>
            <person name="Hall N."/>
            <person name="Watson M."/>
            <person name="Adriaenssens E.M."/>
            <person name="Foster-Nyarko E."/>
            <person name="Jarju S."/>
            <person name="Secka A."/>
            <person name="Antonio M."/>
            <person name="Oren A."/>
            <person name="Chaudhuri R.R."/>
            <person name="La Ragione R."/>
            <person name="Hildebrand F."/>
            <person name="Pallen M.J."/>
        </authorList>
    </citation>
    <scope>NUCLEOTIDE SEQUENCE</scope>
    <source>
        <strain evidence="1">ChiHecec2B26-7398</strain>
    </source>
</reference>
<evidence type="ECO:0000313" key="1">
    <source>
        <dbReference type="EMBL" id="HIX93990.1"/>
    </source>
</evidence>
<evidence type="ECO:0000313" key="2">
    <source>
        <dbReference type="Proteomes" id="UP000886751"/>
    </source>
</evidence>
<sequence>MQRDFGSTFVTQCAPVMAGLKAANLFRWVEPDAAVMAGTLAAWRRQLAPRGVEIETLHFCPRACAYLLYVYRPARLGAILGQAAPRALLDAVGYPAAGGCRGCLDHLCARLRQGGEFPHEIGVFLDYPLADVVGFIRNRGKNSTFTGYWKSYQDPEQAQAQYARLRKCTEVYLRCYRRGVPVTRLTVAA</sequence>
<name>A0A9D1Y255_9FIRM</name>
<reference evidence="1" key="2">
    <citation type="submission" date="2021-04" db="EMBL/GenBank/DDBJ databases">
        <authorList>
            <person name="Gilroy R."/>
        </authorList>
    </citation>
    <scope>NUCLEOTIDE SEQUENCE</scope>
    <source>
        <strain evidence="1">ChiHecec2B26-7398</strain>
    </source>
</reference>
<dbReference type="InterPro" id="IPR024523">
    <property type="entry name" value="DUF3793"/>
</dbReference>
<dbReference type="Pfam" id="PF12672">
    <property type="entry name" value="DUF3793"/>
    <property type="match status" value="1"/>
</dbReference>
<gene>
    <name evidence="1" type="ORF">H9846_00805</name>
</gene>